<sequence>MNIVVSCPECEKKIRVPEENIGKKVRCPACSAVFAIKAPKTAASAAAPAKPKPAPASPPPPPPPAHTDDDEDNDANPYGVTSEDLTPRCPHCAKELDSENAVICLHCGYNLRSRVRTEQKAVYAPTAGDYFLHLLPGIICVLVIIGLIVLDVICYRNMENWLDGSFLGNKARTPGEKDEWIVRPSMFTLYIVLATGFASYKLGMFAFRRLVLNNRPPEVILRSE</sequence>
<dbReference type="EMBL" id="LR586016">
    <property type="protein sequence ID" value="VIP04195.1"/>
    <property type="molecule type" value="Genomic_DNA"/>
</dbReference>
<evidence type="ECO:0000256" key="1">
    <source>
        <dbReference type="SAM" id="MobiDB-lite"/>
    </source>
</evidence>
<feature type="transmembrane region" description="Helical" evidence="2">
    <location>
        <begin position="130"/>
        <end position="153"/>
    </location>
</feature>
<dbReference type="NCBIfam" id="TIGR02098">
    <property type="entry name" value="MJ0042_CXXC"/>
    <property type="match status" value="1"/>
</dbReference>
<dbReference type="AlphaFoldDB" id="A0A6C2YTF4"/>
<accession>A0A6C2YTF4</accession>
<reference evidence="3" key="1">
    <citation type="submission" date="2019-04" db="EMBL/GenBank/DDBJ databases">
        <authorList>
            <consortium name="Science for Life Laboratories"/>
        </authorList>
    </citation>
    <scope>NUCLEOTIDE SEQUENCE</scope>
    <source>
        <strain evidence="3">MBLW1</strain>
    </source>
</reference>
<feature type="transmembrane region" description="Helical" evidence="2">
    <location>
        <begin position="187"/>
        <end position="207"/>
    </location>
</feature>
<evidence type="ECO:0000313" key="4">
    <source>
        <dbReference type="Proteomes" id="UP000464378"/>
    </source>
</evidence>
<evidence type="ECO:0000256" key="2">
    <source>
        <dbReference type="SAM" id="Phobius"/>
    </source>
</evidence>
<evidence type="ECO:0000313" key="3">
    <source>
        <dbReference type="EMBL" id="VIP04195.1"/>
    </source>
</evidence>
<keyword evidence="2" id="KW-0472">Membrane</keyword>
<name>A0A6C2YTF4_9BACT</name>
<dbReference type="InterPro" id="IPR011723">
    <property type="entry name" value="Znf/thioredoxin_put"/>
</dbReference>
<dbReference type="InParanoid" id="A0A6C2YTF4"/>
<keyword evidence="4" id="KW-1185">Reference proteome</keyword>
<organism evidence="3">
    <name type="scientific">Tuwongella immobilis</name>
    <dbReference type="NCBI Taxonomy" id="692036"/>
    <lineage>
        <taxon>Bacteria</taxon>
        <taxon>Pseudomonadati</taxon>
        <taxon>Planctomycetota</taxon>
        <taxon>Planctomycetia</taxon>
        <taxon>Gemmatales</taxon>
        <taxon>Gemmataceae</taxon>
        <taxon>Tuwongella</taxon>
    </lineage>
</organism>
<evidence type="ECO:0008006" key="5">
    <source>
        <dbReference type="Google" id="ProtNLM"/>
    </source>
</evidence>
<protein>
    <recommendedName>
        <fullName evidence="5">Zinc finger/thioredoxin putative domain-containing protein</fullName>
    </recommendedName>
</protein>
<dbReference type="Proteomes" id="UP000464378">
    <property type="component" value="Chromosome"/>
</dbReference>
<dbReference type="EMBL" id="LR593887">
    <property type="protein sequence ID" value="VTS05754.1"/>
    <property type="molecule type" value="Genomic_DNA"/>
</dbReference>
<feature type="compositionally biased region" description="Pro residues" evidence="1">
    <location>
        <begin position="50"/>
        <end position="65"/>
    </location>
</feature>
<dbReference type="KEGG" id="tim:GMBLW1_49980"/>
<dbReference type="Gene3D" id="2.20.28.160">
    <property type="match status" value="1"/>
</dbReference>
<gene>
    <name evidence="3" type="ORF">GMBLW1_49980</name>
</gene>
<keyword evidence="2" id="KW-0812">Transmembrane</keyword>
<keyword evidence="2" id="KW-1133">Transmembrane helix</keyword>
<proteinExistence type="predicted"/>
<feature type="region of interest" description="Disordered" evidence="1">
    <location>
        <begin position="44"/>
        <end position="82"/>
    </location>
</feature>